<dbReference type="AlphaFoldDB" id="A0A820D9Z1"/>
<dbReference type="Proteomes" id="UP000663874">
    <property type="component" value="Unassembled WGS sequence"/>
</dbReference>
<dbReference type="Gene3D" id="3.30.710.10">
    <property type="entry name" value="Potassium Channel Kv1.1, Chain A"/>
    <property type="match status" value="1"/>
</dbReference>
<dbReference type="SUPFAM" id="SSF54695">
    <property type="entry name" value="POZ domain"/>
    <property type="match status" value="1"/>
</dbReference>
<keyword evidence="1" id="KW-0175">Coiled coil</keyword>
<dbReference type="Pfam" id="PF02214">
    <property type="entry name" value="BTB_2"/>
    <property type="match status" value="1"/>
</dbReference>
<gene>
    <name evidence="3" type="ORF">FNK824_LOCUS37474</name>
</gene>
<feature type="coiled-coil region" evidence="1">
    <location>
        <begin position="12"/>
        <end position="71"/>
    </location>
</feature>
<name>A0A820D9Z1_9BILA</name>
<evidence type="ECO:0000256" key="1">
    <source>
        <dbReference type="SAM" id="Coils"/>
    </source>
</evidence>
<sequence length="132" mass="15043">MPNQEENTDSNLNTLGDNVNQLETRFNTLREDVVSKLNECSDCIKSAKKIYSQATEMNTILENKLVNLSNEEKEWKDIKVKLATTSIKGMVILNVGGDRYATSVETLTCEKNTFFTALFSKQWQLEKDPDDK</sequence>
<reference evidence="3" key="1">
    <citation type="submission" date="2021-02" db="EMBL/GenBank/DDBJ databases">
        <authorList>
            <person name="Nowell W R."/>
        </authorList>
    </citation>
    <scope>NUCLEOTIDE SEQUENCE</scope>
</reference>
<dbReference type="EMBL" id="CAJOBE010019088">
    <property type="protein sequence ID" value="CAF4225918.1"/>
    <property type="molecule type" value="Genomic_DNA"/>
</dbReference>
<dbReference type="InterPro" id="IPR003131">
    <property type="entry name" value="T1-type_BTB"/>
</dbReference>
<feature type="domain" description="Potassium channel tetramerisation-type BTB" evidence="2">
    <location>
        <begin position="91"/>
        <end position="127"/>
    </location>
</feature>
<organism evidence="3 4">
    <name type="scientific">Rotaria sordida</name>
    <dbReference type="NCBI Taxonomy" id="392033"/>
    <lineage>
        <taxon>Eukaryota</taxon>
        <taxon>Metazoa</taxon>
        <taxon>Spiralia</taxon>
        <taxon>Gnathifera</taxon>
        <taxon>Rotifera</taxon>
        <taxon>Eurotatoria</taxon>
        <taxon>Bdelloidea</taxon>
        <taxon>Philodinida</taxon>
        <taxon>Philodinidae</taxon>
        <taxon>Rotaria</taxon>
    </lineage>
</organism>
<accession>A0A820D9Z1</accession>
<comment type="caution">
    <text evidence="3">The sequence shown here is derived from an EMBL/GenBank/DDBJ whole genome shotgun (WGS) entry which is preliminary data.</text>
</comment>
<feature type="non-terminal residue" evidence="3">
    <location>
        <position position="132"/>
    </location>
</feature>
<proteinExistence type="predicted"/>
<dbReference type="GO" id="GO:0051260">
    <property type="term" value="P:protein homooligomerization"/>
    <property type="evidence" value="ECO:0007669"/>
    <property type="project" value="InterPro"/>
</dbReference>
<evidence type="ECO:0000313" key="4">
    <source>
        <dbReference type="Proteomes" id="UP000663874"/>
    </source>
</evidence>
<evidence type="ECO:0000259" key="2">
    <source>
        <dbReference type="Pfam" id="PF02214"/>
    </source>
</evidence>
<evidence type="ECO:0000313" key="3">
    <source>
        <dbReference type="EMBL" id="CAF4225918.1"/>
    </source>
</evidence>
<protein>
    <recommendedName>
        <fullName evidence="2">Potassium channel tetramerisation-type BTB domain-containing protein</fullName>
    </recommendedName>
</protein>
<dbReference type="InterPro" id="IPR011333">
    <property type="entry name" value="SKP1/BTB/POZ_sf"/>
</dbReference>